<feature type="domain" description="Tyr recombinase" evidence="6">
    <location>
        <begin position="187"/>
        <end position="419"/>
    </location>
</feature>
<dbReference type="GO" id="GO:0015074">
    <property type="term" value="P:DNA integration"/>
    <property type="evidence" value="ECO:0007669"/>
    <property type="project" value="UniProtKB-KW"/>
</dbReference>
<keyword evidence="4" id="KW-0233">DNA recombination</keyword>
<dbReference type="CDD" id="cd00397">
    <property type="entry name" value="DNA_BRE_C"/>
    <property type="match status" value="1"/>
</dbReference>
<evidence type="ECO:0000313" key="7">
    <source>
        <dbReference type="EMBL" id="QQA60038.1"/>
    </source>
</evidence>
<organism evidence="7">
    <name type="scientific">Aeromonas caviae</name>
    <name type="common">Aeromonas punctata</name>
    <dbReference type="NCBI Taxonomy" id="648"/>
    <lineage>
        <taxon>Bacteria</taxon>
        <taxon>Pseudomonadati</taxon>
        <taxon>Pseudomonadota</taxon>
        <taxon>Gammaproteobacteria</taxon>
        <taxon>Aeromonadales</taxon>
        <taxon>Aeromonadaceae</taxon>
        <taxon>Aeromonas</taxon>
    </lineage>
</organism>
<feature type="compositionally biased region" description="Basic and acidic residues" evidence="5">
    <location>
        <begin position="371"/>
        <end position="387"/>
    </location>
</feature>
<dbReference type="EMBL" id="CP065937">
    <property type="protein sequence ID" value="QQA60038.1"/>
    <property type="molecule type" value="Genomic_DNA"/>
</dbReference>
<dbReference type="GO" id="GO:0003677">
    <property type="term" value="F:DNA binding"/>
    <property type="evidence" value="ECO:0007669"/>
    <property type="project" value="UniProtKB-KW"/>
</dbReference>
<feature type="region of interest" description="Disordered" evidence="5">
    <location>
        <begin position="367"/>
        <end position="406"/>
    </location>
</feature>
<gene>
    <name evidence="7" type="ORF">JC965_17725</name>
</gene>
<dbReference type="InterPro" id="IPR002104">
    <property type="entry name" value="Integrase_catalytic"/>
</dbReference>
<protein>
    <submittedName>
        <fullName evidence="7">Site-specific integrase</fullName>
    </submittedName>
</protein>
<sequence>MYKLEIIVFENGERYPILMGSDGMPHFLATLWVTAKLRSSMAVNTISNRLRTLKWFFQWEEKESRELFLEFQQGLFLSQVDIDNIKEHLSLDISHINGLSNKKSRSNVIDIGITPKLIQVTPSVARNNIYNRLTVIAEYLKFIATIAVQNKTNHFFTSAIEKMTHDILALRPKGKGKKTISNVDGKNIPDGLIDEFMSVAHFEHPKNPFKDLSTKKRNHLMFVLLYELGIRRGELLSLTMGENLDILGSNKYVTIRRLHDDKHDPRKRQPVAKTRERKLQLTNYTAALIDDYIINIRAKTPNSGKHPYLFVTHRKGPTQGQPISISTFDTIIVPAMKAVDERFKAIHPHYFRHNWNLNFSRLVDNNNELATDPKNKRTRVEPSEEAKKRMHQMGHSSESSAEPYMVRHIREKTNKIILEEQEKFKQKLASLDSYKEE</sequence>
<dbReference type="PROSITE" id="PS51898">
    <property type="entry name" value="TYR_RECOMBINASE"/>
    <property type="match status" value="1"/>
</dbReference>
<dbReference type="PANTHER" id="PTHR30349:SF41">
    <property type="entry name" value="INTEGRASE_RECOMBINASE PROTEIN MJ0367-RELATED"/>
    <property type="match status" value="1"/>
</dbReference>
<keyword evidence="3" id="KW-0238">DNA-binding</keyword>
<dbReference type="GO" id="GO:0006310">
    <property type="term" value="P:DNA recombination"/>
    <property type="evidence" value="ECO:0007669"/>
    <property type="project" value="UniProtKB-KW"/>
</dbReference>
<reference evidence="7" key="1">
    <citation type="submission" date="2020-12" db="EMBL/GenBank/DDBJ databases">
        <title>GES Beta-lactamases isolated from hospital effluents in Brazil.</title>
        <authorList>
            <person name="Conte D."/>
            <person name="Mesa D."/>
            <person name="Palmeiro J.K."/>
            <person name="Dalla-Costa L.M."/>
        </authorList>
    </citation>
    <scope>NUCLEOTIDE SEQUENCE [LARGE SCALE GENOMIC DNA]</scope>
    <source>
        <strain evidence="7">Aero21</strain>
    </source>
</reference>
<dbReference type="InterPro" id="IPR050090">
    <property type="entry name" value="Tyrosine_recombinase_XerCD"/>
</dbReference>
<proteinExistence type="inferred from homology"/>
<dbReference type="PANTHER" id="PTHR30349">
    <property type="entry name" value="PHAGE INTEGRASE-RELATED"/>
    <property type="match status" value="1"/>
</dbReference>
<comment type="similarity">
    <text evidence="1">Belongs to the 'phage' integrase family.</text>
</comment>
<evidence type="ECO:0000259" key="6">
    <source>
        <dbReference type="PROSITE" id="PS51898"/>
    </source>
</evidence>
<evidence type="ECO:0000256" key="4">
    <source>
        <dbReference type="ARBA" id="ARBA00023172"/>
    </source>
</evidence>
<name>A0A7T3X102_AERCA</name>
<accession>A0A7T3X102</accession>
<evidence type="ECO:0000256" key="2">
    <source>
        <dbReference type="ARBA" id="ARBA00022908"/>
    </source>
</evidence>
<dbReference type="InterPro" id="IPR011010">
    <property type="entry name" value="DNA_brk_join_enz"/>
</dbReference>
<dbReference type="Pfam" id="PF00589">
    <property type="entry name" value="Phage_integrase"/>
    <property type="match status" value="1"/>
</dbReference>
<dbReference type="AlphaFoldDB" id="A0A7T3X102"/>
<evidence type="ECO:0000256" key="1">
    <source>
        <dbReference type="ARBA" id="ARBA00008857"/>
    </source>
</evidence>
<dbReference type="Gene3D" id="1.10.443.10">
    <property type="entry name" value="Intergrase catalytic core"/>
    <property type="match status" value="1"/>
</dbReference>
<keyword evidence="2" id="KW-0229">DNA integration</keyword>
<evidence type="ECO:0000256" key="5">
    <source>
        <dbReference type="SAM" id="MobiDB-lite"/>
    </source>
</evidence>
<evidence type="ECO:0000256" key="3">
    <source>
        <dbReference type="ARBA" id="ARBA00023125"/>
    </source>
</evidence>
<dbReference type="RefSeq" id="WP_198497383.1">
    <property type="nucleotide sequence ID" value="NZ_JAXOIB010000101.1"/>
</dbReference>
<dbReference type="InterPro" id="IPR013762">
    <property type="entry name" value="Integrase-like_cat_sf"/>
</dbReference>
<dbReference type="SUPFAM" id="SSF56349">
    <property type="entry name" value="DNA breaking-rejoining enzymes"/>
    <property type="match status" value="1"/>
</dbReference>